<proteinExistence type="predicted"/>
<evidence type="ECO:0000313" key="2">
    <source>
        <dbReference type="Proteomes" id="UP001278500"/>
    </source>
</evidence>
<dbReference type="RefSeq" id="XP_062679102.1">
    <property type="nucleotide sequence ID" value="XM_062822459.1"/>
</dbReference>
<dbReference type="InterPro" id="IPR016024">
    <property type="entry name" value="ARM-type_fold"/>
</dbReference>
<protein>
    <submittedName>
        <fullName evidence="1">Neurochondrin-domain-containing protein</fullName>
    </submittedName>
</protein>
<gene>
    <name evidence="1" type="ORF">B0H65DRAFT_251003</name>
</gene>
<dbReference type="PANTHER" id="PTHR13109">
    <property type="entry name" value="NEUROCHONDRIN"/>
    <property type="match status" value="1"/>
</dbReference>
<dbReference type="GeneID" id="87859613"/>
<dbReference type="Pfam" id="PF05536">
    <property type="entry name" value="Neurochondrin"/>
    <property type="match status" value="1"/>
</dbReference>
<dbReference type="Proteomes" id="UP001278500">
    <property type="component" value="Unassembled WGS sequence"/>
</dbReference>
<sequence>MSDPTQQTGQPDPVQNAQTLLKAKDDTSRFVGLALLKSVLDNSEELRNNQEAVRGLWKSVPSKFLDRLIKTGSRQQSQSENNKNARDMLDLAVAIIHTFAALVPEENKRDSRFTERIPHLVACLLNCSNETTKLVLETLSTLVTTPDGARAFIALDDVTTLIEIAPSQPLVLDIFFYAWLNAMSSSVSSAEDKDLLRTKIDHTITALVSSFKGTDAVTLLDFLANLLPRLEPQVLPQNPQWLPTLNLFIRNLVSSRPTPAGRAAYTNLSAALLEVYPSVAPQLLFTDDPSGKGKGKSGPTDEKPFSYLLISILLIDIRSTAPTLLSQLNNPSYPQSSRRLSSAFNIISHYLGFLLRSLDSPESTSSIIDPDFLLKLRTSLSETFSLTLEFLRDRFDASVAGAMGLDPSARSSAAHDSASGASHLTLSWESMRGHSVDQDPLILAAIRALAIWLREDDNEQLRKEASGLGDLFIDLYRSSCQQPNPSRPNEKNGGKLDFRRPVLMAWEGLIEEPQGVESFLANGGWQALSDDLVRILQSTSSGVVDEAEAARGTEIVRILLQVAEMEKPGPREEWLDLVTQVAAWYIPEEQDEDEGDEDVEMVGKESKLVVYEFQVATLQLVTALLAGSHQGVQRRYVHSTSAVLGIARVLMGKVRKVGDGELVEALEDVLVTLGGLR</sequence>
<comment type="caution">
    <text evidence="1">The sequence shown here is derived from an EMBL/GenBank/DDBJ whole genome shotgun (WGS) entry which is preliminary data.</text>
</comment>
<accession>A0AAE0JB84</accession>
<reference evidence="1" key="1">
    <citation type="journal article" date="2023" name="Mol. Phylogenet. Evol.">
        <title>Genome-scale phylogeny and comparative genomics of the fungal order Sordariales.</title>
        <authorList>
            <person name="Hensen N."/>
            <person name="Bonometti L."/>
            <person name="Westerberg I."/>
            <person name="Brannstrom I.O."/>
            <person name="Guillou S."/>
            <person name="Cros-Aarteil S."/>
            <person name="Calhoun S."/>
            <person name="Haridas S."/>
            <person name="Kuo A."/>
            <person name="Mondo S."/>
            <person name="Pangilinan J."/>
            <person name="Riley R."/>
            <person name="LaButti K."/>
            <person name="Andreopoulos B."/>
            <person name="Lipzen A."/>
            <person name="Chen C."/>
            <person name="Yan M."/>
            <person name="Daum C."/>
            <person name="Ng V."/>
            <person name="Clum A."/>
            <person name="Steindorff A."/>
            <person name="Ohm R.A."/>
            <person name="Martin F."/>
            <person name="Silar P."/>
            <person name="Natvig D.O."/>
            <person name="Lalanne C."/>
            <person name="Gautier V."/>
            <person name="Ament-Velasquez S.L."/>
            <person name="Kruys A."/>
            <person name="Hutchinson M.I."/>
            <person name="Powell A.J."/>
            <person name="Barry K."/>
            <person name="Miller A.N."/>
            <person name="Grigoriev I.V."/>
            <person name="Debuchy R."/>
            <person name="Gladieux P."/>
            <person name="Hiltunen Thoren M."/>
            <person name="Johannesson H."/>
        </authorList>
    </citation>
    <scope>NUCLEOTIDE SEQUENCE</scope>
    <source>
        <strain evidence="1">CBS 560.94</strain>
    </source>
</reference>
<dbReference type="SUPFAM" id="SSF48371">
    <property type="entry name" value="ARM repeat"/>
    <property type="match status" value="1"/>
</dbReference>
<dbReference type="EMBL" id="JAUEPP010000006">
    <property type="protein sequence ID" value="KAK3340160.1"/>
    <property type="molecule type" value="Genomic_DNA"/>
</dbReference>
<dbReference type="PANTHER" id="PTHR13109:SF7">
    <property type="entry name" value="NEUROCHONDRIN"/>
    <property type="match status" value="1"/>
</dbReference>
<evidence type="ECO:0000313" key="1">
    <source>
        <dbReference type="EMBL" id="KAK3340160.1"/>
    </source>
</evidence>
<keyword evidence="2" id="KW-1185">Reference proteome</keyword>
<reference evidence="1" key="2">
    <citation type="submission" date="2023-06" db="EMBL/GenBank/DDBJ databases">
        <authorList>
            <consortium name="Lawrence Berkeley National Laboratory"/>
            <person name="Haridas S."/>
            <person name="Hensen N."/>
            <person name="Bonometti L."/>
            <person name="Westerberg I."/>
            <person name="Brannstrom I.O."/>
            <person name="Guillou S."/>
            <person name="Cros-Aarteil S."/>
            <person name="Calhoun S."/>
            <person name="Kuo A."/>
            <person name="Mondo S."/>
            <person name="Pangilinan J."/>
            <person name="Riley R."/>
            <person name="Labutti K."/>
            <person name="Andreopoulos B."/>
            <person name="Lipzen A."/>
            <person name="Chen C."/>
            <person name="Yanf M."/>
            <person name="Daum C."/>
            <person name="Ng V."/>
            <person name="Clum A."/>
            <person name="Steindorff A."/>
            <person name="Ohm R."/>
            <person name="Martin F."/>
            <person name="Silar P."/>
            <person name="Natvig D."/>
            <person name="Lalanne C."/>
            <person name="Gautier V."/>
            <person name="Ament-Velasquez S.L."/>
            <person name="Kruys A."/>
            <person name="Hutchinson M.I."/>
            <person name="Powell A.J."/>
            <person name="Barry K."/>
            <person name="Miller A.N."/>
            <person name="Grigoriev I.V."/>
            <person name="Debuchy R."/>
            <person name="Gladieux P."/>
            <person name="Thoren M.H."/>
            <person name="Johannesson H."/>
        </authorList>
    </citation>
    <scope>NUCLEOTIDE SEQUENCE</scope>
    <source>
        <strain evidence="1">CBS 560.94</strain>
    </source>
</reference>
<dbReference type="AlphaFoldDB" id="A0AAE0JB84"/>
<organism evidence="1 2">
    <name type="scientific">Neurospora tetraspora</name>
    <dbReference type="NCBI Taxonomy" id="94610"/>
    <lineage>
        <taxon>Eukaryota</taxon>
        <taxon>Fungi</taxon>
        <taxon>Dikarya</taxon>
        <taxon>Ascomycota</taxon>
        <taxon>Pezizomycotina</taxon>
        <taxon>Sordariomycetes</taxon>
        <taxon>Sordariomycetidae</taxon>
        <taxon>Sordariales</taxon>
        <taxon>Sordariaceae</taxon>
        <taxon>Neurospora</taxon>
    </lineage>
</organism>
<name>A0AAE0JB84_9PEZI</name>
<dbReference type="InterPro" id="IPR008709">
    <property type="entry name" value="Neurochondrin"/>
</dbReference>